<dbReference type="Pfam" id="PF00581">
    <property type="entry name" value="Rhodanese"/>
    <property type="match status" value="2"/>
</dbReference>
<name>A0A2T2XCZ9_9FIRM</name>
<dbReference type="PROSITE" id="PS50206">
    <property type="entry name" value="RHODANESE_3"/>
    <property type="match status" value="2"/>
</dbReference>
<sequence>MDQVQQGTAILLDVNPPHTYSKAHPAGSYNFPFHRRQWGHDVKRALQGQNPPIGIFAENTVVADAAKNSLLEAGLSVPFVFDQGVKGWEEAGLPVARVHDLTVDELAQNLENYIVVDVREPYELRSGIIPGAISIPMGQLQQRIAELDKSRAHAIVCASGSRSASVAAWLSQQGFNVANVVGGMSLWMGARHPVQRA</sequence>
<dbReference type="SUPFAM" id="SSF52821">
    <property type="entry name" value="Rhodanese/Cell cycle control phosphatase"/>
    <property type="match status" value="2"/>
</dbReference>
<dbReference type="EMBL" id="PXYW01000044">
    <property type="protein sequence ID" value="PSR32369.1"/>
    <property type="molecule type" value="Genomic_DNA"/>
</dbReference>
<comment type="caution">
    <text evidence="2">The sequence shown here is derived from an EMBL/GenBank/DDBJ whole genome shotgun (WGS) entry which is preliminary data.</text>
</comment>
<dbReference type="PANTHER" id="PTHR43031:SF17">
    <property type="entry name" value="SULFURTRANSFERASE YTWF-RELATED"/>
    <property type="match status" value="1"/>
</dbReference>
<gene>
    <name evidence="2" type="ORF">C7B46_14820</name>
</gene>
<evidence type="ECO:0000313" key="3">
    <source>
        <dbReference type="Proteomes" id="UP000242972"/>
    </source>
</evidence>
<organism evidence="2 3">
    <name type="scientific">Sulfobacillus benefaciens</name>
    <dbReference type="NCBI Taxonomy" id="453960"/>
    <lineage>
        <taxon>Bacteria</taxon>
        <taxon>Bacillati</taxon>
        <taxon>Bacillota</taxon>
        <taxon>Clostridia</taxon>
        <taxon>Eubacteriales</taxon>
        <taxon>Clostridiales Family XVII. Incertae Sedis</taxon>
        <taxon>Sulfobacillus</taxon>
    </lineage>
</organism>
<dbReference type="Gene3D" id="3.40.250.10">
    <property type="entry name" value="Rhodanese-like domain"/>
    <property type="match status" value="2"/>
</dbReference>
<dbReference type="InterPro" id="IPR001763">
    <property type="entry name" value="Rhodanese-like_dom"/>
</dbReference>
<dbReference type="InterPro" id="IPR050229">
    <property type="entry name" value="GlpE_sulfurtransferase"/>
</dbReference>
<dbReference type="Proteomes" id="UP000242972">
    <property type="component" value="Unassembled WGS sequence"/>
</dbReference>
<proteinExistence type="predicted"/>
<evidence type="ECO:0000259" key="1">
    <source>
        <dbReference type="PROSITE" id="PS50206"/>
    </source>
</evidence>
<dbReference type="SMART" id="SM00450">
    <property type="entry name" value="RHOD"/>
    <property type="match status" value="2"/>
</dbReference>
<feature type="domain" description="Rhodanese" evidence="1">
    <location>
        <begin position="109"/>
        <end position="196"/>
    </location>
</feature>
<protein>
    <submittedName>
        <fullName evidence="2">Sulfurtransferase</fullName>
    </submittedName>
</protein>
<dbReference type="AlphaFoldDB" id="A0A2T2XCZ9"/>
<evidence type="ECO:0000313" key="2">
    <source>
        <dbReference type="EMBL" id="PSR32369.1"/>
    </source>
</evidence>
<reference evidence="2 3" key="1">
    <citation type="journal article" date="2014" name="BMC Genomics">
        <title>Comparison of environmental and isolate Sulfobacillus genomes reveals diverse carbon, sulfur, nitrogen, and hydrogen metabolisms.</title>
        <authorList>
            <person name="Justice N.B."/>
            <person name="Norman A."/>
            <person name="Brown C.T."/>
            <person name="Singh A."/>
            <person name="Thomas B.C."/>
            <person name="Banfield J.F."/>
        </authorList>
    </citation>
    <scope>NUCLEOTIDE SEQUENCE [LARGE SCALE GENOMIC DNA]</scope>
    <source>
        <strain evidence="2">AMDSBA4</strain>
    </source>
</reference>
<keyword evidence="2" id="KW-0808">Transferase</keyword>
<dbReference type="CDD" id="cd00158">
    <property type="entry name" value="RHOD"/>
    <property type="match status" value="1"/>
</dbReference>
<feature type="domain" description="Rhodanese" evidence="1">
    <location>
        <begin position="5"/>
        <end position="97"/>
    </location>
</feature>
<dbReference type="GO" id="GO:0016740">
    <property type="term" value="F:transferase activity"/>
    <property type="evidence" value="ECO:0007669"/>
    <property type="project" value="UniProtKB-KW"/>
</dbReference>
<dbReference type="PANTHER" id="PTHR43031">
    <property type="entry name" value="FAD-DEPENDENT OXIDOREDUCTASE"/>
    <property type="match status" value="1"/>
</dbReference>
<dbReference type="InterPro" id="IPR036873">
    <property type="entry name" value="Rhodanese-like_dom_sf"/>
</dbReference>
<accession>A0A2T2XCZ9</accession>